<sequence>MTFRLCVDLNVWIAHFLAEAKGARVSAARSVVQAVQEGRSGLGPVQLVVSHTMLSRLQDVLIRKGATPESSGRLIDLIASFARLGPAPEFPRMVLGGGVEPTRDARPPLHDPYDPAFLPKPTDTEDGRVIDTALAGRADALVTANFRDFAHHGDTVILRGRLHIRRTAEHDLVIVRPQEMAEWLRSGRRPSPP</sequence>
<dbReference type="PANTHER" id="PTHR34610">
    <property type="entry name" value="SSL7007 PROTEIN"/>
    <property type="match status" value="1"/>
</dbReference>
<evidence type="ECO:0000259" key="1">
    <source>
        <dbReference type="Pfam" id="PF13470"/>
    </source>
</evidence>
<gene>
    <name evidence="2" type="ORF">HNR00_004038</name>
</gene>
<dbReference type="InterPro" id="IPR002716">
    <property type="entry name" value="PIN_dom"/>
</dbReference>
<dbReference type="RefSeq" id="WP_183572235.1">
    <property type="nucleotide sequence ID" value="NZ_JACHOP010000022.1"/>
</dbReference>
<feature type="domain" description="PIN" evidence="1">
    <location>
        <begin position="4"/>
        <end position="146"/>
    </location>
</feature>
<keyword evidence="3" id="KW-1185">Reference proteome</keyword>
<protein>
    <submittedName>
        <fullName evidence="2">Putative nucleic acid-binding protein</fullName>
    </submittedName>
</protein>
<name>A0A840ZQ72_9HYPH</name>
<accession>A0A840ZQ72</accession>
<proteinExistence type="predicted"/>
<dbReference type="Pfam" id="PF13470">
    <property type="entry name" value="PIN_3"/>
    <property type="match status" value="1"/>
</dbReference>
<evidence type="ECO:0000313" key="3">
    <source>
        <dbReference type="Proteomes" id="UP000583454"/>
    </source>
</evidence>
<dbReference type="AlphaFoldDB" id="A0A840ZQ72"/>
<dbReference type="InterPro" id="IPR002850">
    <property type="entry name" value="PIN_toxin-like"/>
</dbReference>
<reference evidence="2 3" key="1">
    <citation type="submission" date="2020-08" db="EMBL/GenBank/DDBJ databases">
        <title>Genomic Encyclopedia of Type Strains, Phase IV (KMG-IV): sequencing the most valuable type-strain genomes for metagenomic binning, comparative biology and taxonomic classification.</title>
        <authorList>
            <person name="Goeker M."/>
        </authorList>
    </citation>
    <scope>NUCLEOTIDE SEQUENCE [LARGE SCALE GENOMIC DNA]</scope>
    <source>
        <strain evidence="2 3">DSM 2163</strain>
    </source>
</reference>
<organism evidence="2 3">
    <name type="scientific">Methylorubrum rhodinum</name>
    <dbReference type="NCBI Taxonomy" id="29428"/>
    <lineage>
        <taxon>Bacteria</taxon>
        <taxon>Pseudomonadati</taxon>
        <taxon>Pseudomonadota</taxon>
        <taxon>Alphaproteobacteria</taxon>
        <taxon>Hyphomicrobiales</taxon>
        <taxon>Methylobacteriaceae</taxon>
        <taxon>Methylorubrum</taxon>
    </lineage>
</organism>
<dbReference type="EMBL" id="JACHOP010000022">
    <property type="protein sequence ID" value="MBB5759304.1"/>
    <property type="molecule type" value="Genomic_DNA"/>
</dbReference>
<evidence type="ECO:0000313" key="2">
    <source>
        <dbReference type="EMBL" id="MBB5759304.1"/>
    </source>
</evidence>
<dbReference type="PANTHER" id="PTHR34610:SF4">
    <property type="entry name" value="SLL8027 PROTEIN"/>
    <property type="match status" value="1"/>
</dbReference>
<comment type="caution">
    <text evidence="2">The sequence shown here is derived from an EMBL/GenBank/DDBJ whole genome shotgun (WGS) entry which is preliminary data.</text>
</comment>
<dbReference type="Proteomes" id="UP000583454">
    <property type="component" value="Unassembled WGS sequence"/>
</dbReference>